<organism evidence="4 5">
    <name type="scientific">Clitoria ternatea</name>
    <name type="common">Butterfly pea</name>
    <dbReference type="NCBI Taxonomy" id="43366"/>
    <lineage>
        <taxon>Eukaryota</taxon>
        <taxon>Viridiplantae</taxon>
        <taxon>Streptophyta</taxon>
        <taxon>Embryophyta</taxon>
        <taxon>Tracheophyta</taxon>
        <taxon>Spermatophyta</taxon>
        <taxon>Magnoliopsida</taxon>
        <taxon>eudicotyledons</taxon>
        <taxon>Gunneridae</taxon>
        <taxon>Pentapetalae</taxon>
        <taxon>rosids</taxon>
        <taxon>fabids</taxon>
        <taxon>Fabales</taxon>
        <taxon>Fabaceae</taxon>
        <taxon>Papilionoideae</taxon>
        <taxon>50 kb inversion clade</taxon>
        <taxon>NPAAA clade</taxon>
        <taxon>indigoferoid/millettioid clade</taxon>
        <taxon>Phaseoleae</taxon>
        <taxon>Clitoria</taxon>
    </lineage>
</organism>
<feature type="transmembrane region" description="Helical" evidence="2">
    <location>
        <begin position="257"/>
        <end position="283"/>
    </location>
</feature>
<evidence type="ECO:0000313" key="4">
    <source>
        <dbReference type="EMBL" id="KAK7309307.1"/>
    </source>
</evidence>
<feature type="domain" description="Phosphatidic acid phosphatase type 2/haloperoxidase" evidence="3">
    <location>
        <begin position="134"/>
        <end position="242"/>
    </location>
</feature>
<dbReference type="PANTHER" id="PTHR11247:SF40">
    <property type="entry name" value="LIPID PHOSPHATE PHOSPHATASE EPSILON 1, CHLOROPLASTIC"/>
    <property type="match status" value="1"/>
</dbReference>
<reference evidence="4 5" key="1">
    <citation type="submission" date="2024-01" db="EMBL/GenBank/DDBJ databases">
        <title>The genomes of 5 underutilized Papilionoideae crops provide insights into root nodulation and disease resistance.</title>
        <authorList>
            <person name="Yuan L."/>
        </authorList>
    </citation>
    <scope>NUCLEOTIDE SEQUENCE [LARGE SCALE GENOMIC DNA]</scope>
    <source>
        <strain evidence="4">LY-2023</strain>
        <tissue evidence="4">Leaf</tissue>
    </source>
</reference>
<keyword evidence="2" id="KW-0472">Membrane</keyword>
<keyword evidence="2" id="KW-0812">Transmembrane</keyword>
<dbReference type="Gene3D" id="1.20.144.10">
    <property type="entry name" value="Phosphatidic acid phosphatase type 2/haloperoxidase"/>
    <property type="match status" value="1"/>
</dbReference>
<dbReference type="InterPro" id="IPR000326">
    <property type="entry name" value="PAP2/HPO"/>
</dbReference>
<comment type="caution">
    <text evidence="4">The sequence shown here is derived from an EMBL/GenBank/DDBJ whole genome shotgun (WGS) entry which is preliminary data.</text>
</comment>
<dbReference type="GO" id="GO:0008610">
    <property type="term" value="P:lipid biosynthetic process"/>
    <property type="evidence" value="ECO:0007669"/>
    <property type="project" value="TreeGrafter"/>
</dbReference>
<evidence type="ECO:0000259" key="3">
    <source>
        <dbReference type="SMART" id="SM00014"/>
    </source>
</evidence>
<dbReference type="AlphaFoldDB" id="A0AAN9K490"/>
<dbReference type="GO" id="GO:0005789">
    <property type="term" value="C:endoplasmic reticulum membrane"/>
    <property type="evidence" value="ECO:0007669"/>
    <property type="project" value="TreeGrafter"/>
</dbReference>
<feature type="transmembrane region" description="Helical" evidence="2">
    <location>
        <begin position="227"/>
        <end position="245"/>
    </location>
</feature>
<proteinExistence type="predicted"/>
<feature type="transmembrane region" description="Helical" evidence="2">
    <location>
        <begin position="172"/>
        <end position="191"/>
    </location>
</feature>
<dbReference type="EMBL" id="JAYKXN010000002">
    <property type="protein sequence ID" value="KAK7309307.1"/>
    <property type="molecule type" value="Genomic_DNA"/>
</dbReference>
<keyword evidence="5" id="KW-1185">Reference proteome</keyword>
<dbReference type="SMART" id="SM00014">
    <property type="entry name" value="acidPPc"/>
    <property type="match status" value="1"/>
</dbReference>
<dbReference type="GO" id="GO:0047874">
    <property type="term" value="F:dolichyldiphosphatase activity"/>
    <property type="evidence" value="ECO:0007669"/>
    <property type="project" value="TreeGrafter"/>
</dbReference>
<sequence length="286" mass="31859">MAPTTPICYNPSSIFHASYLLQPRYLKNTSFAGSFSASRSLVCGGFVPRKPVLGKSSFWASENMDESIKASAFRDGKNDKSIQVLEQEAFIDGSSQPGSKYLSPELEYTLNRLSKWIVTALFGSIILWRHDAEALWFAAGSILNSLLSVWLKRVLNQERPSSLKSDPGMPSSHGQSIFFTVFFVILSFVEYLGVNGFTIGISGLVLAFGSFFSYLRVSQQLHTVSQVVVGAVIGSIFSCIWYWLWNGYVLDAFMSTLWVRIIVILGSVGLCIGFTLFAIRYWLQDD</sequence>
<feature type="transmembrane region" description="Helical" evidence="2">
    <location>
        <begin position="134"/>
        <end position="151"/>
    </location>
</feature>
<evidence type="ECO:0000256" key="2">
    <source>
        <dbReference type="SAM" id="Phobius"/>
    </source>
</evidence>
<dbReference type="InterPro" id="IPR036938">
    <property type="entry name" value="PAP2/HPO_sf"/>
</dbReference>
<keyword evidence="2" id="KW-1133">Transmembrane helix</keyword>
<evidence type="ECO:0000313" key="5">
    <source>
        <dbReference type="Proteomes" id="UP001359559"/>
    </source>
</evidence>
<evidence type="ECO:0000256" key="1">
    <source>
        <dbReference type="ARBA" id="ARBA00022801"/>
    </source>
</evidence>
<keyword evidence="1" id="KW-0378">Hydrolase</keyword>
<dbReference type="PANTHER" id="PTHR11247">
    <property type="entry name" value="PALMITOYL-PROTEIN THIOESTERASE/DOLICHYLDIPHOSPHATASE 1"/>
    <property type="match status" value="1"/>
</dbReference>
<dbReference type="SUPFAM" id="SSF48317">
    <property type="entry name" value="Acid phosphatase/Vanadium-dependent haloperoxidase"/>
    <property type="match status" value="1"/>
</dbReference>
<dbReference type="GO" id="GO:0006487">
    <property type="term" value="P:protein N-linked glycosylation"/>
    <property type="evidence" value="ECO:0007669"/>
    <property type="project" value="TreeGrafter"/>
</dbReference>
<gene>
    <name evidence="4" type="ORF">RJT34_05927</name>
</gene>
<accession>A0AAN9K490</accession>
<name>A0AAN9K490_CLITE</name>
<feature type="transmembrane region" description="Helical" evidence="2">
    <location>
        <begin position="197"/>
        <end position="215"/>
    </location>
</feature>
<dbReference type="Proteomes" id="UP001359559">
    <property type="component" value="Unassembled WGS sequence"/>
</dbReference>
<dbReference type="Pfam" id="PF01569">
    <property type="entry name" value="PAP2"/>
    <property type="match status" value="1"/>
</dbReference>
<protein>
    <recommendedName>
        <fullName evidence="3">Phosphatidic acid phosphatase type 2/haloperoxidase domain-containing protein</fullName>
    </recommendedName>
</protein>